<keyword evidence="2" id="KW-1185">Reference proteome</keyword>
<evidence type="ECO:0000313" key="1">
    <source>
        <dbReference type="EMBL" id="NJB69972.1"/>
    </source>
</evidence>
<protein>
    <submittedName>
        <fullName evidence="1">Uncharacterized protein</fullName>
    </submittedName>
</protein>
<gene>
    <name evidence="1" type="ORF">GGR42_000434</name>
</gene>
<organism evidence="1 2">
    <name type="scientific">Saonia flava</name>
    <dbReference type="NCBI Taxonomy" id="523696"/>
    <lineage>
        <taxon>Bacteria</taxon>
        <taxon>Pseudomonadati</taxon>
        <taxon>Bacteroidota</taxon>
        <taxon>Flavobacteriia</taxon>
        <taxon>Flavobacteriales</taxon>
        <taxon>Flavobacteriaceae</taxon>
        <taxon>Saonia</taxon>
    </lineage>
</organism>
<dbReference type="Proteomes" id="UP000590442">
    <property type="component" value="Unassembled WGS sequence"/>
</dbReference>
<evidence type="ECO:0000313" key="2">
    <source>
        <dbReference type="Proteomes" id="UP000590442"/>
    </source>
</evidence>
<dbReference type="EMBL" id="JAATJJ010000001">
    <property type="protein sequence ID" value="NJB69972.1"/>
    <property type="molecule type" value="Genomic_DNA"/>
</dbReference>
<dbReference type="AlphaFoldDB" id="A0A846QTY3"/>
<accession>A0A846QTY3</accession>
<sequence length="37" mass="4603">MRTFINRTPTESRRHSFFSNLKDSKRVRWSESRNHTH</sequence>
<reference evidence="1 2" key="1">
    <citation type="submission" date="2020-03" db="EMBL/GenBank/DDBJ databases">
        <title>Genomic Encyclopedia of Type Strains, Phase IV (KMG-IV): sequencing the most valuable type-strain genomes for metagenomic binning, comparative biology and taxonomic classification.</title>
        <authorList>
            <person name="Goeker M."/>
        </authorList>
    </citation>
    <scope>NUCLEOTIDE SEQUENCE [LARGE SCALE GENOMIC DNA]</scope>
    <source>
        <strain evidence="1 2">DSM 29762</strain>
    </source>
</reference>
<proteinExistence type="predicted"/>
<name>A0A846QTY3_9FLAO</name>
<comment type="caution">
    <text evidence="1">The sequence shown here is derived from an EMBL/GenBank/DDBJ whole genome shotgun (WGS) entry which is preliminary data.</text>
</comment>